<dbReference type="Proteomes" id="UP000430021">
    <property type="component" value="Unassembled WGS sequence"/>
</dbReference>
<proteinExistence type="predicted"/>
<reference evidence="2 5" key="2">
    <citation type="submission" date="2020-08" db="EMBL/GenBank/DDBJ databases">
        <title>Genomic Encyclopedia of Type Strains, Phase IV (KMG-IV): sequencing the most valuable type-strain genomes for metagenomic binning, comparative biology and taxonomic classification.</title>
        <authorList>
            <person name="Goeker M."/>
        </authorList>
    </citation>
    <scope>NUCLEOTIDE SEQUENCE [LARGE SCALE GENOMIC DNA]</scope>
    <source>
        <strain evidence="2 5">DSM 8510</strain>
    </source>
</reference>
<reference evidence="3 4" key="1">
    <citation type="submission" date="2019-12" db="EMBL/GenBank/DDBJ databases">
        <title>Genomic-based taxomic classification of the family Erythrobacteraceae.</title>
        <authorList>
            <person name="Xu L."/>
        </authorList>
    </citation>
    <scope>NUCLEOTIDE SEQUENCE [LARGE SCALE GENOMIC DNA]</scope>
    <source>
        <strain evidence="3 4">JCM 10282</strain>
    </source>
</reference>
<evidence type="ECO:0000313" key="3">
    <source>
        <dbReference type="EMBL" id="MXP38393.1"/>
    </source>
</evidence>
<keyword evidence="1" id="KW-1133">Transmembrane helix</keyword>
<keyword evidence="1" id="KW-0472">Membrane</keyword>
<sequence length="54" mass="5571">MIEDAAGLAIEALGELGSLADSSARRRRRTGCGWFALIGTNVVLIAVGVAKLSN</sequence>
<evidence type="ECO:0000313" key="2">
    <source>
        <dbReference type="EMBL" id="MBB3776530.1"/>
    </source>
</evidence>
<comment type="caution">
    <text evidence="3">The sequence shown here is derived from an EMBL/GenBank/DDBJ whole genome shotgun (WGS) entry which is preliminary data.</text>
</comment>
<evidence type="ECO:0000313" key="4">
    <source>
        <dbReference type="Proteomes" id="UP000430021"/>
    </source>
</evidence>
<accession>A0A6I4ULU6</accession>
<dbReference type="RefSeq" id="WP_160760555.1">
    <property type="nucleotide sequence ID" value="NZ_BAAADZ010000010.1"/>
</dbReference>
<evidence type="ECO:0000313" key="5">
    <source>
        <dbReference type="Proteomes" id="UP000548685"/>
    </source>
</evidence>
<dbReference type="AlphaFoldDB" id="A0A6I4ULU6"/>
<dbReference type="EMBL" id="JACICE010000002">
    <property type="protein sequence ID" value="MBB3776530.1"/>
    <property type="molecule type" value="Genomic_DNA"/>
</dbReference>
<feature type="transmembrane region" description="Helical" evidence="1">
    <location>
        <begin position="32"/>
        <end position="50"/>
    </location>
</feature>
<keyword evidence="5" id="KW-1185">Reference proteome</keyword>
<organism evidence="3 4">
    <name type="scientific">Erythrobacter ramosus</name>
    <dbReference type="NCBI Taxonomy" id="35811"/>
    <lineage>
        <taxon>Bacteria</taxon>
        <taxon>Pseudomonadati</taxon>
        <taxon>Pseudomonadota</taxon>
        <taxon>Alphaproteobacteria</taxon>
        <taxon>Sphingomonadales</taxon>
        <taxon>Erythrobacteraceae</taxon>
        <taxon>Erythrobacter/Porphyrobacter group</taxon>
        <taxon>Erythrobacter</taxon>
    </lineage>
</organism>
<protein>
    <submittedName>
        <fullName evidence="3">Uncharacterized protein</fullName>
    </submittedName>
</protein>
<dbReference type="Proteomes" id="UP000548685">
    <property type="component" value="Unassembled WGS sequence"/>
</dbReference>
<keyword evidence="1" id="KW-0812">Transmembrane</keyword>
<evidence type="ECO:0000256" key="1">
    <source>
        <dbReference type="SAM" id="Phobius"/>
    </source>
</evidence>
<name>A0A6I4ULU6_9SPHN</name>
<gene>
    <name evidence="2" type="ORF">FHS52_002499</name>
    <name evidence="3" type="ORF">GRI59_07175</name>
</gene>
<dbReference type="EMBL" id="WTYB01000002">
    <property type="protein sequence ID" value="MXP38393.1"/>
    <property type="molecule type" value="Genomic_DNA"/>
</dbReference>